<reference evidence="2 3" key="1">
    <citation type="submission" date="2021-06" db="EMBL/GenBank/DDBJ databases">
        <authorList>
            <person name="Palmer J.M."/>
        </authorList>
    </citation>
    <scope>NUCLEOTIDE SEQUENCE [LARGE SCALE GENOMIC DNA]</scope>
    <source>
        <strain evidence="3">if_2019</strain>
        <tissue evidence="2">Muscle</tissue>
    </source>
</reference>
<comment type="caution">
    <text evidence="2">The sequence shown here is derived from an EMBL/GenBank/DDBJ whole genome shotgun (WGS) entry which is preliminary data.</text>
</comment>
<proteinExistence type="predicted"/>
<name>A0ABV0UD58_9TELE</name>
<dbReference type="EMBL" id="JAHRIQ010069564">
    <property type="protein sequence ID" value="MEQ2242859.1"/>
    <property type="molecule type" value="Genomic_DNA"/>
</dbReference>
<evidence type="ECO:0000313" key="2">
    <source>
        <dbReference type="EMBL" id="MEQ2242859.1"/>
    </source>
</evidence>
<accession>A0ABV0UD58</accession>
<organism evidence="2 3">
    <name type="scientific">Ilyodon furcidens</name>
    <name type="common">goldbreast splitfin</name>
    <dbReference type="NCBI Taxonomy" id="33524"/>
    <lineage>
        <taxon>Eukaryota</taxon>
        <taxon>Metazoa</taxon>
        <taxon>Chordata</taxon>
        <taxon>Craniata</taxon>
        <taxon>Vertebrata</taxon>
        <taxon>Euteleostomi</taxon>
        <taxon>Actinopterygii</taxon>
        <taxon>Neopterygii</taxon>
        <taxon>Teleostei</taxon>
        <taxon>Neoteleostei</taxon>
        <taxon>Acanthomorphata</taxon>
        <taxon>Ovalentaria</taxon>
        <taxon>Atherinomorphae</taxon>
        <taxon>Cyprinodontiformes</taxon>
        <taxon>Goodeidae</taxon>
        <taxon>Ilyodon</taxon>
    </lineage>
</organism>
<evidence type="ECO:0000256" key="1">
    <source>
        <dbReference type="SAM" id="MobiDB-lite"/>
    </source>
</evidence>
<evidence type="ECO:0000313" key="3">
    <source>
        <dbReference type="Proteomes" id="UP001482620"/>
    </source>
</evidence>
<sequence length="73" mass="7709">MQKGGTSPDKHLQGCATLSRVIHSLPGTEAKLLTQTCEGPEPTVLPAAPHARSAETHTTFTSARHTESDKKCG</sequence>
<keyword evidence="3" id="KW-1185">Reference proteome</keyword>
<gene>
    <name evidence="2" type="ORF">ILYODFUR_001202</name>
</gene>
<feature type="region of interest" description="Disordered" evidence="1">
    <location>
        <begin position="45"/>
        <end position="73"/>
    </location>
</feature>
<protein>
    <submittedName>
        <fullName evidence="2">Uncharacterized protein</fullName>
    </submittedName>
</protein>
<dbReference type="Proteomes" id="UP001482620">
    <property type="component" value="Unassembled WGS sequence"/>
</dbReference>
<feature type="compositionally biased region" description="Basic and acidic residues" evidence="1">
    <location>
        <begin position="64"/>
        <end position="73"/>
    </location>
</feature>